<dbReference type="KEGG" id="ccac:CcaHIS019_0311910"/>
<feature type="chain" id="PRO_5041372521" evidence="2">
    <location>
        <begin position="24"/>
        <end position="147"/>
    </location>
</feature>
<sequence>MATAPTLFTLPLHLRANIAALLAAEIAPPHLQDELSAAIAAADVEEMESDIEPEPESSDDEKGGDGVDKPAPTRKPPTIDGEILDRVAAWASSKHERLTSAGLDPADYSYIGLLAGTQVYLAPRQRNLALAADKALADKEKVRVQYS</sequence>
<reference evidence="3" key="1">
    <citation type="journal article" date="2023" name="BMC Genomics">
        <title>Chromosome-level genome assemblies of Cutaneotrichosporon spp. (Trichosporonales, Basidiomycota) reveal imbalanced evolution between nucleotide sequences and chromosome synteny.</title>
        <authorList>
            <person name="Kobayashi Y."/>
            <person name="Kayamori A."/>
            <person name="Aoki K."/>
            <person name="Shiwa Y."/>
            <person name="Matsutani M."/>
            <person name="Fujita N."/>
            <person name="Sugita T."/>
            <person name="Iwasaki W."/>
            <person name="Tanaka N."/>
            <person name="Takashima M."/>
        </authorList>
    </citation>
    <scope>NUCLEOTIDE SEQUENCE</scope>
    <source>
        <strain evidence="3">HIS019</strain>
    </source>
</reference>
<dbReference type="Proteomes" id="UP001233271">
    <property type="component" value="Chromosome 3"/>
</dbReference>
<dbReference type="EMBL" id="AP028214">
    <property type="protein sequence ID" value="BEI91121.1"/>
    <property type="molecule type" value="Genomic_DNA"/>
</dbReference>
<evidence type="ECO:0000313" key="3">
    <source>
        <dbReference type="EMBL" id="BEI91121.1"/>
    </source>
</evidence>
<keyword evidence="2" id="KW-0732">Signal</keyword>
<evidence type="ECO:0000313" key="4">
    <source>
        <dbReference type="Proteomes" id="UP001233271"/>
    </source>
</evidence>
<accession>A0AA48L372</accession>
<protein>
    <submittedName>
        <fullName evidence="3">Uncharacterized protein</fullName>
    </submittedName>
</protein>
<organism evidence="3 4">
    <name type="scientific">Cutaneotrichosporon cavernicola</name>
    <dbReference type="NCBI Taxonomy" id="279322"/>
    <lineage>
        <taxon>Eukaryota</taxon>
        <taxon>Fungi</taxon>
        <taxon>Dikarya</taxon>
        <taxon>Basidiomycota</taxon>
        <taxon>Agaricomycotina</taxon>
        <taxon>Tremellomycetes</taxon>
        <taxon>Trichosporonales</taxon>
        <taxon>Trichosporonaceae</taxon>
        <taxon>Cutaneotrichosporon</taxon>
    </lineage>
</organism>
<dbReference type="AlphaFoldDB" id="A0AA48L372"/>
<gene>
    <name evidence="3" type="ORF">CcaverHIS019_0311910</name>
</gene>
<name>A0AA48L372_9TREE</name>
<dbReference type="RefSeq" id="XP_060456386.1">
    <property type="nucleotide sequence ID" value="XM_060599720.1"/>
</dbReference>
<feature type="compositionally biased region" description="Acidic residues" evidence="1">
    <location>
        <begin position="43"/>
        <end position="59"/>
    </location>
</feature>
<feature type="region of interest" description="Disordered" evidence="1">
    <location>
        <begin position="42"/>
        <end position="80"/>
    </location>
</feature>
<evidence type="ECO:0000256" key="2">
    <source>
        <dbReference type="SAM" id="SignalP"/>
    </source>
</evidence>
<feature type="signal peptide" evidence="2">
    <location>
        <begin position="1"/>
        <end position="23"/>
    </location>
</feature>
<keyword evidence="4" id="KW-1185">Reference proteome</keyword>
<proteinExistence type="predicted"/>
<evidence type="ECO:0000256" key="1">
    <source>
        <dbReference type="SAM" id="MobiDB-lite"/>
    </source>
</evidence>
<dbReference type="GeneID" id="85494991"/>